<reference evidence="1 2" key="1">
    <citation type="journal article" date="2018" name="G3 (Bethesda)">
        <title>Phylogenetic and Phylogenomic Definition of Rhizopus Species.</title>
        <authorList>
            <person name="Gryganskyi A.P."/>
            <person name="Golan J."/>
            <person name="Dolatabadi S."/>
            <person name="Mondo S."/>
            <person name="Robb S."/>
            <person name="Idnurm A."/>
            <person name="Muszewska A."/>
            <person name="Steczkiewicz K."/>
            <person name="Masonjones S."/>
            <person name="Liao H.L."/>
            <person name="Gajdeczka M.T."/>
            <person name="Anike F."/>
            <person name="Vuek A."/>
            <person name="Anishchenko I.M."/>
            <person name="Voigt K."/>
            <person name="de Hoog G.S."/>
            <person name="Smith M.E."/>
            <person name="Heitman J."/>
            <person name="Vilgalys R."/>
            <person name="Stajich J.E."/>
        </authorList>
    </citation>
    <scope>NUCLEOTIDE SEQUENCE [LARGE SCALE GENOMIC DNA]</scope>
    <source>
        <strain evidence="1 2">CBS 357.93</strain>
    </source>
</reference>
<comment type="caution">
    <text evidence="1">The sequence shown here is derived from an EMBL/GenBank/DDBJ whole genome shotgun (WGS) entry which is preliminary data.</text>
</comment>
<dbReference type="OrthoDB" id="2257541at2759"/>
<dbReference type="EMBL" id="PJQL01000588">
    <property type="protein sequence ID" value="RCH94343.1"/>
    <property type="molecule type" value="Genomic_DNA"/>
</dbReference>
<dbReference type="Proteomes" id="UP000252139">
    <property type="component" value="Unassembled WGS sequence"/>
</dbReference>
<keyword evidence="2" id="KW-1185">Reference proteome</keyword>
<accession>A0A367JWM7</accession>
<name>A0A367JWM7_RHIAZ</name>
<evidence type="ECO:0000313" key="1">
    <source>
        <dbReference type="EMBL" id="RCH94343.1"/>
    </source>
</evidence>
<gene>
    <name evidence="1" type="ORF">CU097_008848</name>
</gene>
<dbReference type="AlphaFoldDB" id="A0A367JWM7"/>
<sequence length="159" mass="18055">MNNVISQFYNADGVLRNMNHNLEMAILETTGLLKQHNASKEMQDYIKSGYGLIAMLHAIGREYQYGSFDIFKQIGVFFVLATCSVGMPTRAQGSEESIRRLVDLFWLLRTLVLEASQAMYSLRSSHVFNMKVKTRNLEGSSEVTDLRSFFTLNAKVKLS</sequence>
<protein>
    <submittedName>
        <fullName evidence="1">Uncharacterized protein</fullName>
    </submittedName>
</protein>
<proteinExistence type="predicted"/>
<evidence type="ECO:0000313" key="2">
    <source>
        <dbReference type="Proteomes" id="UP000252139"/>
    </source>
</evidence>
<organism evidence="1 2">
    <name type="scientific">Rhizopus azygosporus</name>
    <name type="common">Rhizopus microsporus var. azygosporus</name>
    <dbReference type="NCBI Taxonomy" id="86630"/>
    <lineage>
        <taxon>Eukaryota</taxon>
        <taxon>Fungi</taxon>
        <taxon>Fungi incertae sedis</taxon>
        <taxon>Mucoromycota</taxon>
        <taxon>Mucoromycotina</taxon>
        <taxon>Mucoromycetes</taxon>
        <taxon>Mucorales</taxon>
        <taxon>Mucorineae</taxon>
        <taxon>Rhizopodaceae</taxon>
        <taxon>Rhizopus</taxon>
    </lineage>
</organism>